<protein>
    <submittedName>
        <fullName evidence="2">Uncharacterized protein</fullName>
    </submittedName>
</protein>
<proteinExistence type="predicted"/>
<comment type="caution">
    <text evidence="2">The sequence shown here is derived from an EMBL/GenBank/DDBJ whole genome shotgun (WGS) entry which is preliminary data.</text>
</comment>
<evidence type="ECO:0000256" key="1">
    <source>
        <dbReference type="SAM" id="MobiDB-lite"/>
    </source>
</evidence>
<accession>A0AA36H1H2</accession>
<dbReference type="AlphaFoldDB" id="A0AA36H1H2"/>
<gene>
    <name evidence="2" type="ORF">CYNAS_LOCUS13962</name>
</gene>
<evidence type="ECO:0000313" key="3">
    <source>
        <dbReference type="Proteomes" id="UP001176961"/>
    </source>
</evidence>
<dbReference type="Proteomes" id="UP001176961">
    <property type="component" value="Unassembled WGS sequence"/>
</dbReference>
<reference evidence="2" key="1">
    <citation type="submission" date="2023-07" db="EMBL/GenBank/DDBJ databases">
        <authorList>
            <consortium name="CYATHOMIX"/>
        </authorList>
    </citation>
    <scope>NUCLEOTIDE SEQUENCE</scope>
    <source>
        <strain evidence="2">N/A</strain>
    </source>
</reference>
<feature type="region of interest" description="Disordered" evidence="1">
    <location>
        <begin position="1"/>
        <end position="24"/>
    </location>
</feature>
<sequence length="177" mass="20046">MSAHSGSQANSGSEARFGKPTLEPGGYKKQLPAAPGICGCIGCGSRGILDYKMRTEKENFEKQSLSDWKINKELSREVMEVTEDLYTLRKLIPILKGTRDVSMLEEQFLKEERILSHLVRGEVKRTYVRIQADFTVIVEVEVYDRRTLGKKLQCSLRTSSNYHYKFPLNAIAGRGIN</sequence>
<evidence type="ECO:0000313" key="2">
    <source>
        <dbReference type="EMBL" id="CAJ0601979.1"/>
    </source>
</evidence>
<keyword evidence="3" id="KW-1185">Reference proteome</keyword>
<dbReference type="EMBL" id="CATQJL010000305">
    <property type="protein sequence ID" value="CAJ0601979.1"/>
    <property type="molecule type" value="Genomic_DNA"/>
</dbReference>
<organism evidence="2 3">
    <name type="scientific">Cylicocyclus nassatus</name>
    <name type="common">Nematode worm</name>
    <dbReference type="NCBI Taxonomy" id="53992"/>
    <lineage>
        <taxon>Eukaryota</taxon>
        <taxon>Metazoa</taxon>
        <taxon>Ecdysozoa</taxon>
        <taxon>Nematoda</taxon>
        <taxon>Chromadorea</taxon>
        <taxon>Rhabditida</taxon>
        <taxon>Rhabditina</taxon>
        <taxon>Rhabditomorpha</taxon>
        <taxon>Strongyloidea</taxon>
        <taxon>Strongylidae</taxon>
        <taxon>Cylicocyclus</taxon>
    </lineage>
</organism>
<feature type="compositionally biased region" description="Polar residues" evidence="1">
    <location>
        <begin position="1"/>
        <end position="13"/>
    </location>
</feature>
<name>A0AA36H1H2_CYLNA</name>